<dbReference type="InterPro" id="IPR052224">
    <property type="entry name" value="THAP_domain_protein"/>
</dbReference>
<sequence length="119" mass="13731">MPSKSACVASFCCNTRYNVKKKGQNIMFHRFLVESNIRSKWDKFCKRGGSWIPDPNQSLCSVHFQANDNQMTGSPLEDNRRVLHMLKPYDETEIKVENDDNFDKSNEEFICATIFSAAE</sequence>
<dbReference type="PANTHER" id="PTHR46927:SF3">
    <property type="entry name" value="THAP-TYPE DOMAIN-CONTAINING PROTEIN"/>
    <property type="match status" value="1"/>
</dbReference>
<reference evidence="7" key="2">
    <citation type="submission" date="2020-05" db="UniProtKB">
        <authorList>
            <consortium name="EnsemblMetazoa"/>
        </authorList>
    </citation>
    <scope>IDENTIFICATION</scope>
    <source>
        <strain evidence="7">ACHKN1017</strain>
    </source>
</reference>
<dbReference type="PROSITE" id="PS50950">
    <property type="entry name" value="ZF_THAP"/>
    <property type="match status" value="1"/>
</dbReference>
<evidence type="ECO:0000313" key="7">
    <source>
        <dbReference type="EnsemblMetazoa" id="ACHR006050-PA"/>
    </source>
</evidence>
<organism evidence="7 8">
    <name type="scientific">Anopheles christyi</name>
    <dbReference type="NCBI Taxonomy" id="43041"/>
    <lineage>
        <taxon>Eukaryota</taxon>
        <taxon>Metazoa</taxon>
        <taxon>Ecdysozoa</taxon>
        <taxon>Arthropoda</taxon>
        <taxon>Hexapoda</taxon>
        <taxon>Insecta</taxon>
        <taxon>Pterygota</taxon>
        <taxon>Neoptera</taxon>
        <taxon>Endopterygota</taxon>
        <taxon>Diptera</taxon>
        <taxon>Nematocera</taxon>
        <taxon>Culicoidea</taxon>
        <taxon>Culicidae</taxon>
        <taxon>Anophelinae</taxon>
        <taxon>Anopheles</taxon>
    </lineage>
</organism>
<keyword evidence="3" id="KW-0862">Zinc</keyword>
<dbReference type="Proteomes" id="UP000075881">
    <property type="component" value="Unassembled WGS sequence"/>
</dbReference>
<dbReference type="PANTHER" id="PTHR46927">
    <property type="entry name" value="AGAP005574-PA"/>
    <property type="match status" value="1"/>
</dbReference>
<evidence type="ECO:0000256" key="5">
    <source>
        <dbReference type="PROSITE-ProRule" id="PRU00309"/>
    </source>
</evidence>
<keyword evidence="8" id="KW-1185">Reference proteome</keyword>
<evidence type="ECO:0000259" key="6">
    <source>
        <dbReference type="PROSITE" id="PS50950"/>
    </source>
</evidence>
<dbReference type="GO" id="GO:0008270">
    <property type="term" value="F:zinc ion binding"/>
    <property type="evidence" value="ECO:0007669"/>
    <property type="project" value="UniProtKB-KW"/>
</dbReference>
<dbReference type="AlphaFoldDB" id="A0A182K5L5"/>
<keyword evidence="1" id="KW-0479">Metal-binding</keyword>
<name>A0A182K5L5_9DIPT</name>
<accession>A0A182K5L5</accession>
<dbReference type="SUPFAM" id="SSF57716">
    <property type="entry name" value="Glucocorticoid receptor-like (DNA-binding domain)"/>
    <property type="match status" value="1"/>
</dbReference>
<dbReference type="VEuPathDB" id="VectorBase:ACHR006050"/>
<evidence type="ECO:0000256" key="4">
    <source>
        <dbReference type="ARBA" id="ARBA00023125"/>
    </source>
</evidence>
<proteinExistence type="predicted"/>
<protein>
    <recommendedName>
        <fullName evidence="6">THAP-type domain-containing protein</fullName>
    </recommendedName>
</protein>
<reference evidence="8" key="1">
    <citation type="submission" date="2013-03" db="EMBL/GenBank/DDBJ databases">
        <title>The Genome Sequence of Anopheles christyi ACHKN1017.</title>
        <authorList>
            <consortium name="The Broad Institute Genomics Platform"/>
            <person name="Neafsey D.E."/>
            <person name="Besansky N."/>
            <person name="Walker B."/>
            <person name="Young S.K."/>
            <person name="Zeng Q."/>
            <person name="Gargeya S."/>
            <person name="Fitzgerald M."/>
            <person name="Haas B."/>
            <person name="Abouelleil A."/>
            <person name="Allen A.W."/>
            <person name="Alvarado L."/>
            <person name="Arachchi H.M."/>
            <person name="Berlin A.M."/>
            <person name="Chapman S.B."/>
            <person name="Gainer-Dewar J."/>
            <person name="Goldberg J."/>
            <person name="Griggs A."/>
            <person name="Gujja S."/>
            <person name="Hansen M."/>
            <person name="Howarth C."/>
            <person name="Imamovic A."/>
            <person name="Ireland A."/>
            <person name="Larimer J."/>
            <person name="McCowan C."/>
            <person name="Murphy C."/>
            <person name="Pearson M."/>
            <person name="Poon T.W."/>
            <person name="Priest M."/>
            <person name="Roberts A."/>
            <person name="Saif S."/>
            <person name="Shea T."/>
            <person name="Sisk P."/>
            <person name="Sykes S."/>
            <person name="Wortman J."/>
            <person name="Nusbaum C."/>
            <person name="Birren B."/>
        </authorList>
    </citation>
    <scope>NUCLEOTIDE SEQUENCE [LARGE SCALE GENOMIC DNA]</scope>
    <source>
        <strain evidence="8">ACHKN1017</strain>
    </source>
</reference>
<dbReference type="EnsemblMetazoa" id="ACHR006050-RA">
    <property type="protein sequence ID" value="ACHR006050-PA"/>
    <property type="gene ID" value="ACHR006050"/>
</dbReference>
<dbReference type="GO" id="GO:0003677">
    <property type="term" value="F:DNA binding"/>
    <property type="evidence" value="ECO:0007669"/>
    <property type="project" value="UniProtKB-UniRule"/>
</dbReference>
<feature type="domain" description="THAP-type" evidence="6">
    <location>
        <begin position="1"/>
        <end position="91"/>
    </location>
</feature>
<keyword evidence="2 5" id="KW-0863">Zinc-finger</keyword>
<dbReference type="InterPro" id="IPR006612">
    <property type="entry name" value="THAP_Znf"/>
</dbReference>
<dbReference type="Pfam" id="PF05485">
    <property type="entry name" value="THAP"/>
    <property type="match status" value="1"/>
</dbReference>
<evidence type="ECO:0000256" key="1">
    <source>
        <dbReference type="ARBA" id="ARBA00022723"/>
    </source>
</evidence>
<evidence type="ECO:0000256" key="2">
    <source>
        <dbReference type="ARBA" id="ARBA00022771"/>
    </source>
</evidence>
<evidence type="ECO:0000256" key="3">
    <source>
        <dbReference type="ARBA" id="ARBA00022833"/>
    </source>
</evidence>
<evidence type="ECO:0000313" key="8">
    <source>
        <dbReference type="Proteomes" id="UP000075881"/>
    </source>
</evidence>
<keyword evidence="4 5" id="KW-0238">DNA-binding</keyword>